<sequence>MDITPSNPRSRSRSRTRNRSTSRRPSLASKRSISSSSLKQLTVSSTSFDDSSVPSVQATLDNTLPIDFFKQDIWKLIKILKIHKWHKKPIDPLRINVVRISGALTNSIYKIEYNDNQFKIPSILLRIYGKNVDEIIDREHELDILIKLSSKKIGPKLWGIFTNGRFEQFLDGFVTLDRHQIRNEVISQMLGRRMKDLHYKVVLDYKDYKDNLPVCWKLITKWLNILESKEILKNFKDNGVKDEELFLTSFTRFKEIVFKYRDWLFGQYNSNGFASNFKFCHNDTQYGNLLLHQSFNETDIIMDSSDNLASMAEEAENENSIKNTSNKKDSSLVVIDFEYGGANFPAFDLANHFCEWMANYHNPEESYFLNADGFPSKIEQLNLIKAYVEYDFQFPSSNLKLKYEPNLNLISPTELIQFEIKKLFNECVLWRATVQIYWCIWGLIQNGPMKKEIDELVGETVEEQGIDSTYTITTGLNTLELKENAIEDEITSSDDDFNYLKYAHQKASLAMGDLIQLGLVDKNELVGEVKYLDCEMFDLP</sequence>
<organism evidence="1 2">
    <name type="scientific">[Candida] jaroonii</name>
    <dbReference type="NCBI Taxonomy" id="467808"/>
    <lineage>
        <taxon>Eukaryota</taxon>
        <taxon>Fungi</taxon>
        <taxon>Dikarya</taxon>
        <taxon>Ascomycota</taxon>
        <taxon>Saccharomycotina</taxon>
        <taxon>Pichiomycetes</taxon>
        <taxon>Debaryomycetaceae</taxon>
        <taxon>Yamadazyma</taxon>
    </lineage>
</organism>
<evidence type="ECO:0000313" key="2">
    <source>
        <dbReference type="Proteomes" id="UP001152531"/>
    </source>
</evidence>
<keyword evidence="1" id="KW-0418">Kinase</keyword>
<keyword evidence="1" id="KW-0808">Transferase</keyword>
<protein>
    <submittedName>
        <fullName evidence="1">Choline kinase</fullName>
    </submittedName>
</protein>
<dbReference type="Proteomes" id="UP001152531">
    <property type="component" value="Unassembled WGS sequence"/>
</dbReference>
<gene>
    <name evidence="1" type="ORF">CLIB1444_05S01530</name>
</gene>
<dbReference type="EMBL" id="CALSDN010000005">
    <property type="protein sequence ID" value="CAH6721008.1"/>
    <property type="molecule type" value="Genomic_DNA"/>
</dbReference>
<reference evidence="1" key="1">
    <citation type="submission" date="2022-06" db="EMBL/GenBank/DDBJ databases">
        <authorList>
            <person name="Legras J.-L."/>
            <person name="Devillers H."/>
            <person name="Grondin C."/>
        </authorList>
    </citation>
    <scope>NUCLEOTIDE SEQUENCE</scope>
    <source>
        <strain evidence="1">CLIB 1444</strain>
    </source>
</reference>
<name>A0ACA9Y7M5_9ASCO</name>
<accession>A0ACA9Y7M5</accession>
<comment type="caution">
    <text evidence="1">The sequence shown here is derived from an EMBL/GenBank/DDBJ whole genome shotgun (WGS) entry which is preliminary data.</text>
</comment>
<proteinExistence type="predicted"/>
<keyword evidence="2" id="KW-1185">Reference proteome</keyword>
<evidence type="ECO:0000313" key="1">
    <source>
        <dbReference type="EMBL" id="CAH6721008.1"/>
    </source>
</evidence>